<reference evidence="2 3" key="1">
    <citation type="submission" date="2023-12" db="EMBL/GenBank/DDBJ databases">
        <title>Baltic Sea Cyanobacteria.</title>
        <authorList>
            <person name="Delbaje E."/>
            <person name="Fewer D.P."/>
            <person name="Shishido T.K."/>
        </authorList>
    </citation>
    <scope>NUCLEOTIDE SEQUENCE [LARGE SCALE GENOMIC DNA]</scope>
    <source>
        <strain evidence="2 3">UHCC 0139</strain>
    </source>
</reference>
<feature type="region of interest" description="Disordered" evidence="1">
    <location>
        <begin position="201"/>
        <end position="252"/>
    </location>
</feature>
<evidence type="ECO:0000256" key="1">
    <source>
        <dbReference type="SAM" id="MobiDB-lite"/>
    </source>
</evidence>
<sequence>MVRFSGLGALGLRRFRPSVHLYPPLVLISCLVASTAAPAESTLGHDALAQLRELRELLVPGFGREPEMSIGVGGIGLSNPVSGLVVPPFRLGSDSSIDGFVVPSGVFLARSGDVAGRGGFRLTNPLAFRWTGTATTLPLRLTWQAGTLFDNVFDGSTGAFVPFRIVPAGPPSVEPVLALVAEPADGTDGLGERDEMFEKALLPPAPSGPAGEQPRSAPGELPGDGGEGPSSQPVGDGEVSETTPVPGPLPVAGVALAWRCSRRLRQRLRQGR</sequence>
<dbReference type="EMBL" id="JAYGHX010000003">
    <property type="protein sequence ID" value="MEA5391102.1"/>
    <property type="molecule type" value="Genomic_DNA"/>
</dbReference>
<gene>
    <name evidence="2" type="ORF">VB738_07480</name>
</gene>
<organism evidence="2 3">
    <name type="scientific">Cyanobium gracile UHCC 0139</name>
    <dbReference type="NCBI Taxonomy" id="3110308"/>
    <lineage>
        <taxon>Bacteria</taxon>
        <taxon>Bacillati</taxon>
        <taxon>Cyanobacteriota</taxon>
        <taxon>Cyanophyceae</taxon>
        <taxon>Synechococcales</taxon>
        <taxon>Prochlorococcaceae</taxon>
        <taxon>Cyanobium</taxon>
    </lineage>
</organism>
<evidence type="ECO:0000313" key="3">
    <source>
        <dbReference type="Proteomes" id="UP001304461"/>
    </source>
</evidence>
<accession>A0ABU5RTI8</accession>
<protein>
    <recommendedName>
        <fullName evidence="4">PEP-CTERM sorting domain-containing protein</fullName>
    </recommendedName>
</protein>
<evidence type="ECO:0008006" key="4">
    <source>
        <dbReference type="Google" id="ProtNLM"/>
    </source>
</evidence>
<dbReference type="PROSITE" id="PS51257">
    <property type="entry name" value="PROKAR_LIPOPROTEIN"/>
    <property type="match status" value="1"/>
</dbReference>
<dbReference type="RefSeq" id="WP_323305141.1">
    <property type="nucleotide sequence ID" value="NZ_JAYGHX010000003.1"/>
</dbReference>
<comment type="caution">
    <text evidence="2">The sequence shown here is derived from an EMBL/GenBank/DDBJ whole genome shotgun (WGS) entry which is preliminary data.</text>
</comment>
<proteinExistence type="predicted"/>
<name>A0ABU5RTI8_9CYAN</name>
<keyword evidence="3" id="KW-1185">Reference proteome</keyword>
<dbReference type="Proteomes" id="UP001304461">
    <property type="component" value="Unassembled WGS sequence"/>
</dbReference>
<evidence type="ECO:0000313" key="2">
    <source>
        <dbReference type="EMBL" id="MEA5391102.1"/>
    </source>
</evidence>